<dbReference type="SMART" id="SM00304">
    <property type="entry name" value="HAMP"/>
    <property type="match status" value="1"/>
</dbReference>
<organism evidence="15 16">
    <name type="scientific">Insulibacter thermoxylanivorax</name>
    <dbReference type="NCBI Taxonomy" id="2749268"/>
    <lineage>
        <taxon>Bacteria</taxon>
        <taxon>Bacillati</taxon>
        <taxon>Bacillota</taxon>
        <taxon>Bacilli</taxon>
        <taxon>Bacillales</taxon>
        <taxon>Paenibacillaceae</taxon>
        <taxon>Insulibacter</taxon>
    </lineage>
</organism>
<evidence type="ECO:0000256" key="3">
    <source>
        <dbReference type="ARBA" id="ARBA00022500"/>
    </source>
</evidence>
<dbReference type="GO" id="GO:0005886">
    <property type="term" value="C:plasma membrane"/>
    <property type="evidence" value="ECO:0007669"/>
    <property type="project" value="UniProtKB-SubCell"/>
</dbReference>
<dbReference type="PANTHER" id="PTHR32089:SF112">
    <property type="entry name" value="LYSOZYME-LIKE PROTEIN-RELATED"/>
    <property type="match status" value="1"/>
</dbReference>
<evidence type="ECO:0000256" key="7">
    <source>
        <dbReference type="ARBA" id="ARBA00023224"/>
    </source>
</evidence>
<dbReference type="GO" id="GO:0006935">
    <property type="term" value="P:chemotaxis"/>
    <property type="evidence" value="ECO:0007669"/>
    <property type="project" value="UniProtKB-KW"/>
</dbReference>
<dbReference type="CDD" id="cd06225">
    <property type="entry name" value="HAMP"/>
    <property type="match status" value="1"/>
</dbReference>
<feature type="domain" description="HAMP" evidence="14">
    <location>
        <begin position="359"/>
        <end position="411"/>
    </location>
</feature>
<feature type="domain" description="Methyl-accepting transducer" evidence="13">
    <location>
        <begin position="430"/>
        <end position="687"/>
    </location>
</feature>
<reference evidence="15" key="1">
    <citation type="submission" date="2020-08" db="EMBL/GenBank/DDBJ databases">
        <authorList>
            <person name="Uke A."/>
            <person name="Chhe C."/>
            <person name="Baramee S."/>
            <person name="Kosugi A."/>
        </authorList>
    </citation>
    <scope>NUCLEOTIDE SEQUENCE</scope>
    <source>
        <strain evidence="15">DA-C8</strain>
    </source>
</reference>
<protein>
    <submittedName>
        <fullName evidence="15">Methyl-accepting chemotaxis protein</fullName>
    </submittedName>
</protein>
<dbReference type="PROSITE" id="PS50111">
    <property type="entry name" value="CHEMOTAXIS_TRANSDUC_2"/>
    <property type="match status" value="1"/>
</dbReference>
<dbReference type="Pfam" id="PF02743">
    <property type="entry name" value="dCache_1"/>
    <property type="match status" value="1"/>
</dbReference>
<feature type="transmembrane region" description="Helical" evidence="12">
    <location>
        <begin position="341"/>
        <end position="362"/>
    </location>
</feature>
<evidence type="ECO:0000256" key="5">
    <source>
        <dbReference type="ARBA" id="ARBA00022989"/>
    </source>
</evidence>
<dbReference type="InterPro" id="IPR003660">
    <property type="entry name" value="HAMP_dom"/>
</dbReference>
<dbReference type="InterPro" id="IPR033479">
    <property type="entry name" value="dCache_1"/>
</dbReference>
<comment type="similarity">
    <text evidence="8">Belongs to the methyl-accepting chemotaxis (MCP) protein family.</text>
</comment>
<keyword evidence="10" id="KW-0175">Coiled coil</keyword>
<keyword evidence="3" id="KW-0145">Chemotaxis</keyword>
<evidence type="ECO:0000256" key="12">
    <source>
        <dbReference type="SAM" id="Phobius"/>
    </source>
</evidence>
<evidence type="ECO:0000256" key="1">
    <source>
        <dbReference type="ARBA" id="ARBA00004651"/>
    </source>
</evidence>
<dbReference type="Proteomes" id="UP000654993">
    <property type="component" value="Unassembled WGS sequence"/>
</dbReference>
<dbReference type="GO" id="GO:0007165">
    <property type="term" value="P:signal transduction"/>
    <property type="evidence" value="ECO:0007669"/>
    <property type="project" value="UniProtKB-KW"/>
</dbReference>
<keyword evidence="4 12" id="KW-0812">Transmembrane</keyword>
<proteinExistence type="inferred from homology"/>
<evidence type="ECO:0000256" key="9">
    <source>
        <dbReference type="PROSITE-ProRule" id="PRU00284"/>
    </source>
</evidence>
<keyword evidence="5 12" id="KW-1133">Transmembrane helix</keyword>
<dbReference type="AlphaFoldDB" id="A0A916VGP3"/>
<evidence type="ECO:0000256" key="8">
    <source>
        <dbReference type="ARBA" id="ARBA00029447"/>
    </source>
</evidence>
<dbReference type="Gene3D" id="1.10.287.950">
    <property type="entry name" value="Methyl-accepting chemotaxis protein"/>
    <property type="match status" value="1"/>
</dbReference>
<feature type="compositionally biased region" description="Basic and acidic residues" evidence="11">
    <location>
        <begin position="28"/>
        <end position="41"/>
    </location>
</feature>
<dbReference type="Gene3D" id="3.30.450.20">
    <property type="entry name" value="PAS domain"/>
    <property type="match status" value="1"/>
</dbReference>
<keyword evidence="7 9" id="KW-0807">Transducer</keyword>
<evidence type="ECO:0000313" key="15">
    <source>
        <dbReference type="EMBL" id="GFR38929.1"/>
    </source>
</evidence>
<comment type="subcellular location">
    <subcellularLocation>
        <location evidence="1">Cell membrane</location>
        <topology evidence="1">Multi-pass membrane protein</topology>
    </subcellularLocation>
</comment>
<dbReference type="Pfam" id="PF00672">
    <property type="entry name" value="HAMP"/>
    <property type="match status" value="1"/>
</dbReference>
<accession>A0A916VGP3</accession>
<dbReference type="SUPFAM" id="SSF58104">
    <property type="entry name" value="Methyl-accepting chemotaxis protein (MCP) signaling domain"/>
    <property type="match status" value="1"/>
</dbReference>
<sequence length="716" mass="78795">MSTQKKQLLSKLKSHDTLFKKIPASSNEDEKKGNDGKDVNSGHRTGFQLTVGRKLFVIIFCSVLIPVLIAGSISLSVTKRIIEENSSQAAYETIQQTSEKIDATFTTYEFTMNQFITNLNLHQYLFEATERNREAYARLNAQRMISDALNQVAYGSDTKINTIAIIGVNPDHGLYNTGNTTLNSADFDREAEWFQQIVEADGSLWLHTKMGGYLGVHPGKASFAVGKMFRSSYNQRYVVFIEIDQSLINDLVDDIKLSDSSKVYITDGQNKLLHGHDLAVIGSEAELPLPSENRGTAEAENGETHIVVKHYSDMVDWYVVGAAPIAELTADTQVISQANTIIMIVAAALAILLSIVVSRSMGNPLRRLQRLMNEGAKGNLNVRTNFKNRDEIGQVGESFNDMMEQISQLVSQTNDSAAEVLNTAQELTVASKDTAHAAREISEATEQIANGASTLAMEAERGNELVIDLSKQLAQVVEANRMMSEVAADVHRVSEQGTGYMGQLTEKTQSTEEMTRRMVEKVDQLKESTASIRNLLVMLTQITQQTNILALNASIEASRSGAAGRGFMVIAGEIRKLADESRKSIDVVADMIEHIQTGIDETVTVMQEAYPLFQEQIDAVIDADKIFNDVRDRMIGLVQQADEVTEAIEQLEKVQQVLSDTMASVSAVSEESSAISEEVASSSASQLHTSESLVRLANNLEQLSQALSESLKKFKF</sequence>
<dbReference type="Pfam" id="PF00015">
    <property type="entry name" value="MCPsignal"/>
    <property type="match status" value="1"/>
</dbReference>
<evidence type="ECO:0000256" key="2">
    <source>
        <dbReference type="ARBA" id="ARBA00022475"/>
    </source>
</evidence>
<comment type="caution">
    <text evidence="15">The sequence shown here is derived from an EMBL/GenBank/DDBJ whole genome shotgun (WGS) entry which is preliminary data.</text>
</comment>
<dbReference type="InterPro" id="IPR004089">
    <property type="entry name" value="MCPsignal_dom"/>
</dbReference>
<keyword evidence="2" id="KW-1003">Cell membrane</keyword>
<reference evidence="15" key="2">
    <citation type="journal article" date="2021" name="Data Brief">
        <title>Draft genome sequence data of the facultative, thermophilic, xylanolytic bacterium Paenibacillus sp. strain DA-C8.</title>
        <authorList>
            <person name="Chhe C."/>
            <person name="Uke A."/>
            <person name="Baramee S."/>
            <person name="Ungkulpasvich U."/>
            <person name="Tachaapaikoon C."/>
            <person name="Pason P."/>
            <person name="Waeonukul R."/>
            <person name="Ratanakhanokchai K."/>
            <person name="Kosugi A."/>
        </authorList>
    </citation>
    <scope>NUCLEOTIDE SEQUENCE</scope>
    <source>
        <strain evidence="15">DA-C8</strain>
    </source>
</reference>
<dbReference type="RefSeq" id="WP_200967138.1">
    <property type="nucleotide sequence ID" value="NZ_BMAQ01000030.1"/>
</dbReference>
<evidence type="ECO:0000256" key="11">
    <source>
        <dbReference type="SAM" id="MobiDB-lite"/>
    </source>
</evidence>
<evidence type="ECO:0000313" key="16">
    <source>
        <dbReference type="Proteomes" id="UP000654993"/>
    </source>
</evidence>
<dbReference type="EMBL" id="BMAQ01000030">
    <property type="protein sequence ID" value="GFR38929.1"/>
    <property type="molecule type" value="Genomic_DNA"/>
</dbReference>
<name>A0A916VGP3_9BACL</name>
<keyword evidence="6 12" id="KW-0472">Membrane</keyword>
<evidence type="ECO:0000256" key="4">
    <source>
        <dbReference type="ARBA" id="ARBA00022692"/>
    </source>
</evidence>
<dbReference type="PROSITE" id="PS50885">
    <property type="entry name" value="HAMP"/>
    <property type="match status" value="1"/>
</dbReference>
<feature type="coiled-coil region" evidence="10">
    <location>
        <begin position="634"/>
        <end position="661"/>
    </location>
</feature>
<dbReference type="Gene3D" id="1.10.8.500">
    <property type="entry name" value="HAMP domain in histidine kinase"/>
    <property type="match status" value="1"/>
</dbReference>
<evidence type="ECO:0000259" key="13">
    <source>
        <dbReference type="PROSITE" id="PS50111"/>
    </source>
</evidence>
<evidence type="ECO:0000256" key="6">
    <source>
        <dbReference type="ARBA" id="ARBA00023136"/>
    </source>
</evidence>
<evidence type="ECO:0000256" key="10">
    <source>
        <dbReference type="SAM" id="Coils"/>
    </source>
</evidence>
<feature type="compositionally biased region" description="Low complexity" evidence="11">
    <location>
        <begin position="1"/>
        <end position="11"/>
    </location>
</feature>
<evidence type="ECO:0000259" key="14">
    <source>
        <dbReference type="PROSITE" id="PS50885"/>
    </source>
</evidence>
<gene>
    <name evidence="15" type="ORF">PRECH8_22250</name>
</gene>
<dbReference type="PANTHER" id="PTHR32089">
    <property type="entry name" value="METHYL-ACCEPTING CHEMOTAXIS PROTEIN MCPB"/>
    <property type="match status" value="1"/>
</dbReference>
<dbReference type="SMART" id="SM00283">
    <property type="entry name" value="MA"/>
    <property type="match status" value="1"/>
</dbReference>
<feature type="region of interest" description="Disordered" evidence="11">
    <location>
        <begin position="1"/>
        <end position="43"/>
    </location>
</feature>
<feature type="transmembrane region" description="Helical" evidence="12">
    <location>
        <begin position="55"/>
        <end position="77"/>
    </location>
</feature>
<keyword evidence="16" id="KW-1185">Reference proteome</keyword>